<evidence type="ECO:0000256" key="1">
    <source>
        <dbReference type="SAM" id="SignalP"/>
    </source>
</evidence>
<dbReference type="Proteomes" id="UP000248987">
    <property type="component" value="Unassembled WGS sequence"/>
</dbReference>
<evidence type="ECO:0000313" key="3">
    <source>
        <dbReference type="Proteomes" id="UP000248987"/>
    </source>
</evidence>
<evidence type="ECO:0000313" key="2">
    <source>
        <dbReference type="EMBL" id="RAJ22554.1"/>
    </source>
</evidence>
<organism evidence="2 3">
    <name type="scientific">Gelidibacter algens</name>
    <dbReference type="NCBI Taxonomy" id="49280"/>
    <lineage>
        <taxon>Bacteria</taxon>
        <taxon>Pseudomonadati</taxon>
        <taxon>Bacteroidota</taxon>
        <taxon>Flavobacteriia</taxon>
        <taxon>Flavobacteriales</taxon>
        <taxon>Flavobacteriaceae</taxon>
        <taxon>Gelidibacter</taxon>
    </lineage>
</organism>
<dbReference type="Gene3D" id="2.130.10.10">
    <property type="entry name" value="YVTN repeat-like/Quinoprotein amine dehydrogenase"/>
    <property type="match status" value="1"/>
</dbReference>
<feature type="signal peptide" evidence="1">
    <location>
        <begin position="1"/>
        <end position="17"/>
    </location>
</feature>
<dbReference type="RefSeq" id="WP_066437975.1">
    <property type="nucleotide sequence ID" value="NZ_LZRN01000051.1"/>
</dbReference>
<protein>
    <submittedName>
        <fullName evidence="2">Uncharacterized protein</fullName>
    </submittedName>
</protein>
<gene>
    <name evidence="2" type="ORF">LX77_02503</name>
</gene>
<sequence length="259" mass="30119">MKSLLYILIFFSAPLFSQEKMVTTALKTLPLKADQLITIDNFGTLFYTLGNSFYKIEPEHSYTYSNVQLGPISSANVFNPLKINLFYKNFNTVVVLDNRLSEIYKIDFNTIQPYKNVTHIATGYDTTIWIFNQDAQQLELFDFKTNSVRATSMPVQSNVLDLKSNYNYSWLLTENFLYTYNYFGRTVAKIKNDNFLKIAEDNGNLIIQTKNGLFYLAKNTDQLLPIQLPEMLIKQFLVTNETVYIYADETLHQFQLKIK</sequence>
<dbReference type="InterPro" id="IPR015943">
    <property type="entry name" value="WD40/YVTN_repeat-like_dom_sf"/>
</dbReference>
<dbReference type="EMBL" id="QLLQ01000009">
    <property type="protein sequence ID" value="RAJ22554.1"/>
    <property type="molecule type" value="Genomic_DNA"/>
</dbReference>
<dbReference type="AlphaFoldDB" id="A0A1A7QSD0"/>
<dbReference type="OrthoDB" id="1143207at2"/>
<name>A0A1A7QSD0_9FLAO</name>
<feature type="chain" id="PRO_5030025379" evidence="1">
    <location>
        <begin position="18"/>
        <end position="259"/>
    </location>
</feature>
<accession>A0A1A7QSD0</accession>
<comment type="caution">
    <text evidence="2">The sequence shown here is derived from an EMBL/GenBank/DDBJ whole genome shotgun (WGS) entry which is preliminary data.</text>
</comment>
<dbReference type="SUPFAM" id="SSF50974">
    <property type="entry name" value="Nitrous oxide reductase, N-terminal domain"/>
    <property type="match status" value="1"/>
</dbReference>
<dbReference type="STRING" id="49280.A9996_16990"/>
<dbReference type="InterPro" id="IPR011045">
    <property type="entry name" value="N2O_reductase_N"/>
</dbReference>
<reference evidence="2 3" key="1">
    <citation type="submission" date="2018-06" db="EMBL/GenBank/DDBJ databases">
        <title>Genomic Encyclopedia of Archaeal and Bacterial Type Strains, Phase II (KMG-II): from individual species to whole genera.</title>
        <authorList>
            <person name="Goeker M."/>
        </authorList>
    </citation>
    <scope>NUCLEOTIDE SEQUENCE [LARGE SCALE GENOMIC DNA]</scope>
    <source>
        <strain evidence="2 3">DSM 12408</strain>
    </source>
</reference>
<keyword evidence="1" id="KW-0732">Signal</keyword>
<keyword evidence="3" id="KW-1185">Reference proteome</keyword>
<proteinExistence type="predicted"/>